<keyword evidence="5" id="KW-1185">Reference proteome</keyword>
<keyword evidence="2" id="KW-0560">Oxidoreductase</keyword>
<dbReference type="NCBIfam" id="NF009466">
    <property type="entry name" value="PRK12826.1-2"/>
    <property type="match status" value="1"/>
</dbReference>
<evidence type="ECO:0000313" key="4">
    <source>
        <dbReference type="EMBL" id="GIG92065.1"/>
    </source>
</evidence>
<dbReference type="RefSeq" id="WP_203870409.1">
    <property type="nucleotide sequence ID" value="NZ_BONW01000041.1"/>
</dbReference>
<dbReference type="Pfam" id="PF13561">
    <property type="entry name" value="adh_short_C2"/>
    <property type="match status" value="1"/>
</dbReference>
<proteinExistence type="inferred from homology"/>
<reference evidence="4 5" key="1">
    <citation type="submission" date="2021-01" db="EMBL/GenBank/DDBJ databases">
        <title>Whole genome shotgun sequence of Plantactinospora endophytica NBRC 110450.</title>
        <authorList>
            <person name="Komaki H."/>
            <person name="Tamura T."/>
        </authorList>
    </citation>
    <scope>NUCLEOTIDE SEQUENCE [LARGE SCALE GENOMIC DNA]</scope>
    <source>
        <strain evidence="4 5">NBRC 110450</strain>
    </source>
</reference>
<comment type="caution">
    <text evidence="4">The sequence shown here is derived from an EMBL/GenBank/DDBJ whole genome shotgun (WGS) entry which is preliminary data.</text>
</comment>
<dbReference type="InterPro" id="IPR020904">
    <property type="entry name" value="Sc_DH/Rdtase_CS"/>
</dbReference>
<dbReference type="InterPro" id="IPR036291">
    <property type="entry name" value="NAD(P)-bd_dom_sf"/>
</dbReference>
<evidence type="ECO:0000259" key="3">
    <source>
        <dbReference type="SMART" id="SM00822"/>
    </source>
</evidence>
<dbReference type="InterPro" id="IPR002347">
    <property type="entry name" value="SDR_fam"/>
</dbReference>
<protein>
    <submittedName>
        <fullName evidence="4">Short-chain dehydrogenase</fullName>
    </submittedName>
</protein>
<dbReference type="Proteomes" id="UP000646749">
    <property type="component" value="Unassembled WGS sequence"/>
</dbReference>
<organism evidence="4 5">
    <name type="scientific">Plantactinospora endophytica</name>
    <dbReference type="NCBI Taxonomy" id="673535"/>
    <lineage>
        <taxon>Bacteria</taxon>
        <taxon>Bacillati</taxon>
        <taxon>Actinomycetota</taxon>
        <taxon>Actinomycetes</taxon>
        <taxon>Micromonosporales</taxon>
        <taxon>Micromonosporaceae</taxon>
        <taxon>Plantactinospora</taxon>
    </lineage>
</organism>
<dbReference type="SUPFAM" id="SSF51735">
    <property type="entry name" value="NAD(P)-binding Rossmann-fold domains"/>
    <property type="match status" value="1"/>
</dbReference>
<dbReference type="PRINTS" id="PR00080">
    <property type="entry name" value="SDRFAMILY"/>
</dbReference>
<sequence length="242" mass="25197">MIIDLAGKKALVTGGTRGIGRAVVLGLAAAGADVVTCYRQQSEAVEALTEDLAKTPGDHHVLKADVSRGEDVDRLLAHCQSVYGSLDVLVNNAGAISHVPFGELPRDEWRRVLDTNLTGVFTVTQQALSLLTPRASIVLIGSKAAGVGIPLRAHYTASKAALTGLARSLCKELGPRGLRVNVVAPGIVDTVELPPEQAAKYSSIISLGRLGRPEEIANVVAFLASDLASYVTGTTINVDGGT</sequence>
<dbReference type="PANTHER" id="PTHR42760:SF133">
    <property type="entry name" value="3-OXOACYL-[ACYL-CARRIER-PROTEIN] REDUCTASE"/>
    <property type="match status" value="1"/>
</dbReference>
<evidence type="ECO:0000256" key="1">
    <source>
        <dbReference type="ARBA" id="ARBA00006484"/>
    </source>
</evidence>
<dbReference type="InterPro" id="IPR057326">
    <property type="entry name" value="KR_dom"/>
</dbReference>
<dbReference type="SMART" id="SM00822">
    <property type="entry name" value="PKS_KR"/>
    <property type="match status" value="1"/>
</dbReference>
<gene>
    <name evidence="4" type="ORF">Pen02_70010</name>
</gene>
<dbReference type="PROSITE" id="PS00061">
    <property type="entry name" value="ADH_SHORT"/>
    <property type="match status" value="1"/>
</dbReference>
<evidence type="ECO:0000256" key="2">
    <source>
        <dbReference type="ARBA" id="ARBA00023002"/>
    </source>
</evidence>
<comment type="similarity">
    <text evidence="1">Belongs to the short-chain dehydrogenases/reductases (SDR) family.</text>
</comment>
<dbReference type="EMBL" id="BONW01000041">
    <property type="protein sequence ID" value="GIG92065.1"/>
    <property type="molecule type" value="Genomic_DNA"/>
</dbReference>
<dbReference type="PRINTS" id="PR00081">
    <property type="entry name" value="GDHRDH"/>
</dbReference>
<dbReference type="PANTHER" id="PTHR42760">
    <property type="entry name" value="SHORT-CHAIN DEHYDROGENASES/REDUCTASES FAMILY MEMBER"/>
    <property type="match status" value="1"/>
</dbReference>
<feature type="domain" description="Ketoreductase" evidence="3">
    <location>
        <begin position="8"/>
        <end position="190"/>
    </location>
</feature>
<evidence type="ECO:0000313" key="5">
    <source>
        <dbReference type="Proteomes" id="UP000646749"/>
    </source>
</evidence>
<name>A0ABQ4EBF1_9ACTN</name>
<dbReference type="Gene3D" id="3.40.50.720">
    <property type="entry name" value="NAD(P)-binding Rossmann-like Domain"/>
    <property type="match status" value="1"/>
</dbReference>
<accession>A0ABQ4EBF1</accession>